<dbReference type="PANTHER" id="PTHR22227:SF6">
    <property type="entry name" value="FAMILY WITH SEQUENCE SIMILARITY 122B ISOFORM X1"/>
    <property type="match status" value="1"/>
</dbReference>
<reference evidence="3" key="1">
    <citation type="submission" date="2020-07" db="EMBL/GenBank/DDBJ databases">
        <title>Multicomponent nature underlies the extraordinary mechanical properties of spider dragline silk.</title>
        <authorList>
            <person name="Kono N."/>
            <person name="Nakamura H."/>
            <person name="Mori M."/>
            <person name="Yoshida Y."/>
            <person name="Ohtoshi R."/>
            <person name="Malay A.D."/>
            <person name="Moran D.A.P."/>
            <person name="Tomita M."/>
            <person name="Numata K."/>
            <person name="Arakawa K."/>
        </authorList>
    </citation>
    <scope>NUCLEOTIDE SEQUENCE</scope>
</reference>
<feature type="compositionally biased region" description="Polar residues" evidence="2">
    <location>
        <begin position="39"/>
        <end position="53"/>
    </location>
</feature>
<feature type="region of interest" description="Disordered" evidence="2">
    <location>
        <begin position="1"/>
        <end position="75"/>
    </location>
</feature>
<comment type="similarity">
    <text evidence="1">Belongs to the FAM122 family.</text>
</comment>
<feature type="compositionally biased region" description="Polar residues" evidence="2">
    <location>
        <begin position="242"/>
        <end position="255"/>
    </location>
</feature>
<protein>
    <submittedName>
        <fullName evidence="3">Uncharacterized protein</fullName>
    </submittedName>
</protein>
<proteinExistence type="inferred from homology"/>
<feature type="region of interest" description="Disordered" evidence="2">
    <location>
        <begin position="170"/>
        <end position="294"/>
    </location>
</feature>
<gene>
    <name evidence="3" type="primary">NCL1_44970</name>
    <name evidence="3" type="ORF">TNCT_424701</name>
</gene>
<evidence type="ECO:0000256" key="2">
    <source>
        <dbReference type="SAM" id="MobiDB-lite"/>
    </source>
</evidence>
<feature type="compositionally biased region" description="Polar residues" evidence="2">
    <location>
        <begin position="183"/>
        <end position="202"/>
    </location>
</feature>
<dbReference type="AlphaFoldDB" id="A0A8X6FJX7"/>
<dbReference type="PANTHER" id="PTHR22227">
    <property type="entry name" value="FAMILY WITH SEQUENCE SIMILARITY 122B ISOFORM X1"/>
    <property type="match status" value="1"/>
</dbReference>
<name>A0A8X6FJX7_TRICU</name>
<accession>A0A8X6FJX7</accession>
<sequence length="294" mass="32225">MDIDPPNPYPNLKRSNSAPMINELGNVPSGSQDLRARGNISTAAQRTPRMTQTRRFSGSFSPSRSAHSPTAPLSPLVLSRVSQIKQEESMDVVFREAAHEKETKSKLQISHSLEDLTLDEASFGDGNKRSQSITDPLKIHTSHIVMCSSPSPTNTGRQCFSPSTCLPVQHSAFSSTPSPSPTRKNFTRCSQSPISLRPSQLSLKRKFDNMDSDDSDYMPSSAKHLNTGMSSPEMDSRLNAPHIQNLSFNSMDTCNSSDHSDSRRSSDSLSSCINSPYGTFKPVDPAPSNQKSYN</sequence>
<dbReference type="EMBL" id="BMAO01012498">
    <property type="protein sequence ID" value="GFQ81836.1"/>
    <property type="molecule type" value="Genomic_DNA"/>
</dbReference>
<dbReference type="GO" id="GO:0004865">
    <property type="term" value="F:protein serine/threonine phosphatase inhibitor activity"/>
    <property type="evidence" value="ECO:0007669"/>
    <property type="project" value="InterPro"/>
</dbReference>
<evidence type="ECO:0000256" key="1">
    <source>
        <dbReference type="ARBA" id="ARBA00006725"/>
    </source>
</evidence>
<organism evidence="3 4">
    <name type="scientific">Trichonephila clavata</name>
    <name type="common">Joro spider</name>
    <name type="synonym">Nephila clavata</name>
    <dbReference type="NCBI Taxonomy" id="2740835"/>
    <lineage>
        <taxon>Eukaryota</taxon>
        <taxon>Metazoa</taxon>
        <taxon>Ecdysozoa</taxon>
        <taxon>Arthropoda</taxon>
        <taxon>Chelicerata</taxon>
        <taxon>Arachnida</taxon>
        <taxon>Araneae</taxon>
        <taxon>Araneomorphae</taxon>
        <taxon>Entelegynae</taxon>
        <taxon>Araneoidea</taxon>
        <taxon>Nephilidae</taxon>
        <taxon>Trichonephila</taxon>
    </lineage>
</organism>
<feature type="compositionally biased region" description="Low complexity" evidence="2">
    <location>
        <begin position="54"/>
        <end position="69"/>
    </location>
</feature>
<dbReference type="OrthoDB" id="10036177at2759"/>
<comment type="caution">
    <text evidence="3">The sequence shown here is derived from an EMBL/GenBank/DDBJ whole genome shotgun (WGS) entry which is preliminary data.</text>
</comment>
<keyword evidence="4" id="KW-1185">Reference proteome</keyword>
<evidence type="ECO:0000313" key="3">
    <source>
        <dbReference type="EMBL" id="GFQ81836.1"/>
    </source>
</evidence>
<dbReference type="Proteomes" id="UP000887116">
    <property type="component" value="Unassembled WGS sequence"/>
</dbReference>
<evidence type="ECO:0000313" key="4">
    <source>
        <dbReference type="Proteomes" id="UP000887116"/>
    </source>
</evidence>
<dbReference type="InterPro" id="IPR026716">
    <property type="entry name" value="PBIR1/2/3"/>
</dbReference>